<reference evidence="3" key="1">
    <citation type="submission" date="2023-05" db="EMBL/GenBank/DDBJ databases">
        <authorList>
            <person name="Huff M."/>
        </authorList>
    </citation>
    <scope>NUCLEOTIDE SEQUENCE</scope>
</reference>
<name>A0AAD2DRI1_9LAMI</name>
<accession>A0AAD2DRI1</accession>
<evidence type="ECO:0000256" key="1">
    <source>
        <dbReference type="SAM" id="MobiDB-lite"/>
    </source>
</evidence>
<dbReference type="EMBL" id="OU503041">
    <property type="protein sequence ID" value="CAI9763554.1"/>
    <property type="molecule type" value="Genomic_DNA"/>
</dbReference>
<sequence length="268" mass="30274">MVKSGQIFRPHKYYYPIIYPGIFPSFSQSSDPHFLLLPHSKMEGNLEKDTALKNENGIPDNDDNDSGEKMNIQGFGQTSPNEEVKIPEVGMAFRSYDEVRNFYNRYAQSVGFNTAKVSTKNGDDGKQKYFSLACARSGKTPPSTAGKNSSRTRPPSKTECKARMNIAVYDDGRYVVTRVCLDHNHELNPGQPREFRSSKMVTSQPKRKKLSPLMLDLQQLGVDSDEKCDFLIKLLTEAKSKLLSVAHADGLKDILQQKKENLREEMDI</sequence>
<evidence type="ECO:0000313" key="3">
    <source>
        <dbReference type="EMBL" id="CAI9763554.1"/>
    </source>
</evidence>
<keyword evidence="4" id="KW-1185">Reference proteome</keyword>
<dbReference type="PANTHER" id="PTHR46328:SF35">
    <property type="entry name" value="PROTEIN FAR1-RELATED SEQUENCE 5-LIKE"/>
    <property type="match status" value="1"/>
</dbReference>
<feature type="domain" description="FAR1" evidence="2">
    <location>
        <begin position="101"/>
        <end position="189"/>
    </location>
</feature>
<dbReference type="AlphaFoldDB" id="A0AAD2DRI1"/>
<evidence type="ECO:0000313" key="4">
    <source>
        <dbReference type="Proteomes" id="UP000834106"/>
    </source>
</evidence>
<feature type="compositionally biased region" description="Polar residues" evidence="1">
    <location>
        <begin position="140"/>
        <end position="155"/>
    </location>
</feature>
<feature type="region of interest" description="Disordered" evidence="1">
    <location>
        <begin position="135"/>
        <end position="157"/>
    </location>
</feature>
<protein>
    <recommendedName>
        <fullName evidence="2">FAR1 domain-containing protein</fullName>
    </recommendedName>
</protein>
<evidence type="ECO:0000259" key="2">
    <source>
        <dbReference type="Pfam" id="PF03101"/>
    </source>
</evidence>
<dbReference type="InterPro" id="IPR004330">
    <property type="entry name" value="FAR1_DNA_bnd_dom"/>
</dbReference>
<gene>
    <name evidence="3" type="ORF">FPE_LOCUS10984</name>
</gene>
<proteinExistence type="predicted"/>
<dbReference type="Proteomes" id="UP000834106">
    <property type="component" value="Chromosome 6"/>
</dbReference>
<dbReference type="PANTHER" id="PTHR46328">
    <property type="entry name" value="FAR-RED IMPAIRED RESPONSIVE (FAR1) FAMILY PROTEIN-RELATED"/>
    <property type="match status" value="1"/>
</dbReference>
<organism evidence="3 4">
    <name type="scientific">Fraxinus pennsylvanica</name>
    <dbReference type="NCBI Taxonomy" id="56036"/>
    <lineage>
        <taxon>Eukaryota</taxon>
        <taxon>Viridiplantae</taxon>
        <taxon>Streptophyta</taxon>
        <taxon>Embryophyta</taxon>
        <taxon>Tracheophyta</taxon>
        <taxon>Spermatophyta</taxon>
        <taxon>Magnoliopsida</taxon>
        <taxon>eudicotyledons</taxon>
        <taxon>Gunneridae</taxon>
        <taxon>Pentapetalae</taxon>
        <taxon>asterids</taxon>
        <taxon>lamiids</taxon>
        <taxon>Lamiales</taxon>
        <taxon>Oleaceae</taxon>
        <taxon>Oleeae</taxon>
        <taxon>Fraxinus</taxon>
    </lineage>
</organism>
<dbReference type="Pfam" id="PF03101">
    <property type="entry name" value="FAR1"/>
    <property type="match status" value="1"/>
</dbReference>